<feature type="region of interest" description="Disordered" evidence="1">
    <location>
        <begin position="1"/>
        <end position="48"/>
    </location>
</feature>
<dbReference type="OrthoDB" id="3057168at2759"/>
<evidence type="ECO:0000256" key="1">
    <source>
        <dbReference type="SAM" id="MobiDB-lite"/>
    </source>
</evidence>
<dbReference type="PANTHER" id="PTHR33840">
    <property type="match status" value="1"/>
</dbReference>
<organism evidence="3 4">
    <name type="scientific">Pleomassaria siparia CBS 279.74</name>
    <dbReference type="NCBI Taxonomy" id="1314801"/>
    <lineage>
        <taxon>Eukaryota</taxon>
        <taxon>Fungi</taxon>
        <taxon>Dikarya</taxon>
        <taxon>Ascomycota</taxon>
        <taxon>Pezizomycotina</taxon>
        <taxon>Dothideomycetes</taxon>
        <taxon>Pleosporomycetidae</taxon>
        <taxon>Pleosporales</taxon>
        <taxon>Pleomassariaceae</taxon>
        <taxon>Pleomassaria</taxon>
    </lineage>
</organism>
<evidence type="ECO:0000313" key="4">
    <source>
        <dbReference type="Proteomes" id="UP000799428"/>
    </source>
</evidence>
<feature type="compositionally biased region" description="Basic and acidic residues" evidence="1">
    <location>
        <begin position="682"/>
        <end position="691"/>
    </location>
</feature>
<feature type="region of interest" description="Disordered" evidence="1">
    <location>
        <begin position="234"/>
        <end position="253"/>
    </location>
</feature>
<dbReference type="EMBL" id="MU005766">
    <property type="protein sequence ID" value="KAF2712508.1"/>
    <property type="molecule type" value="Genomic_DNA"/>
</dbReference>
<dbReference type="Pfam" id="PF09994">
    <property type="entry name" value="T6SS_Tle1-like_cat"/>
    <property type="match status" value="1"/>
</dbReference>
<feature type="compositionally biased region" description="Low complexity" evidence="1">
    <location>
        <begin position="582"/>
        <end position="596"/>
    </location>
</feature>
<gene>
    <name evidence="3" type="ORF">K504DRAFT_371987</name>
</gene>
<name>A0A6G1KI52_9PLEO</name>
<accession>A0A6G1KI52</accession>
<dbReference type="InterPro" id="IPR029058">
    <property type="entry name" value="AB_hydrolase_fold"/>
</dbReference>
<evidence type="ECO:0000313" key="3">
    <source>
        <dbReference type="EMBL" id="KAF2712508.1"/>
    </source>
</evidence>
<keyword evidence="4" id="KW-1185">Reference proteome</keyword>
<dbReference type="Proteomes" id="UP000799428">
    <property type="component" value="Unassembled WGS sequence"/>
</dbReference>
<feature type="region of interest" description="Disordered" evidence="1">
    <location>
        <begin position="682"/>
        <end position="719"/>
    </location>
</feature>
<sequence>MAHAAPLVPSRAPSRAASRATSRPPSHSRAPSRAPMGADRDRGPLIVELPPLTPRPPIYVDIPAEKGARARSQSRNRALVEAPGLSRGRGMFKRLIVACDGTWMNSDNGLISGKIAVPSNVTRLTRAIKPVSQDAIPQVVYYHFGIGTQGGVVDRLVSGTTGEGLGDAVREGYSFLANNYHPGDEIFLLGFSRGAFTARSIAGLVGQVGLLTKKGLPSLPEIFKDVQHRRDPRYVPKNPNVPFSNKPSADSPRYAEELERRGMTRLDIPIKAIGVWDTVGSLGTPRIGWLTKVGIQSTESKEMAFYDTKLGPNIENAFQALALDEKRGAFSPAVWEKPEGNRTTLRQVWFPGVHSNVGGGYDDQQLANITLAWMMSQLEGLLDLRDEYIFEQDDDNERYYRKEREGPRPWSFGEIYNSMSGLYSLGGGSNRTPGRYHEVSPDTCRPTSRPLRQTNEYIHPSVRTRIRLSGPGVSDKGVYECRSLTDAYRLVVDYSTSHSNPNTTPTTAKPEPDIYWKCKFKDTDAVKVLPEAPLWRLERELCRRDREMWDAVKRPPATGNSAARAAQKRRKNVRPLSADMTNGHNGHARANNNNNRRSFVEETTTPHAARRSTMVAEKSETRTMRNRSRARSAEFERESVVRENMPHRRQKDKAWWEGVAENMGIKEKDKDRYDDVVEFEREKVRDVEKVRSSGKSPRFADERGGGGGGRSPRRSSMRV</sequence>
<protein>
    <recommendedName>
        <fullName evidence="2">T6SS Phospholipase effector Tle1-like catalytic domain-containing protein</fullName>
    </recommendedName>
</protein>
<dbReference type="PANTHER" id="PTHR33840:SF1">
    <property type="entry name" value="TLE1 PHOSPHOLIPASE DOMAIN-CONTAINING PROTEIN"/>
    <property type="match status" value="1"/>
</dbReference>
<feature type="domain" description="T6SS Phospholipase effector Tle1-like catalytic" evidence="2">
    <location>
        <begin position="93"/>
        <end position="377"/>
    </location>
</feature>
<feature type="compositionally biased region" description="Low complexity" evidence="1">
    <location>
        <begin position="1"/>
        <end position="35"/>
    </location>
</feature>
<reference evidence="3" key="1">
    <citation type="journal article" date="2020" name="Stud. Mycol.">
        <title>101 Dothideomycetes genomes: a test case for predicting lifestyles and emergence of pathogens.</title>
        <authorList>
            <person name="Haridas S."/>
            <person name="Albert R."/>
            <person name="Binder M."/>
            <person name="Bloem J."/>
            <person name="Labutti K."/>
            <person name="Salamov A."/>
            <person name="Andreopoulos B."/>
            <person name="Baker S."/>
            <person name="Barry K."/>
            <person name="Bills G."/>
            <person name="Bluhm B."/>
            <person name="Cannon C."/>
            <person name="Castanera R."/>
            <person name="Culley D."/>
            <person name="Daum C."/>
            <person name="Ezra D."/>
            <person name="Gonzalez J."/>
            <person name="Henrissat B."/>
            <person name="Kuo A."/>
            <person name="Liang C."/>
            <person name="Lipzen A."/>
            <person name="Lutzoni F."/>
            <person name="Magnuson J."/>
            <person name="Mondo S."/>
            <person name="Nolan M."/>
            <person name="Ohm R."/>
            <person name="Pangilinan J."/>
            <person name="Park H.-J."/>
            <person name="Ramirez L."/>
            <person name="Alfaro M."/>
            <person name="Sun H."/>
            <person name="Tritt A."/>
            <person name="Yoshinaga Y."/>
            <person name="Zwiers L.-H."/>
            <person name="Turgeon B."/>
            <person name="Goodwin S."/>
            <person name="Spatafora J."/>
            <person name="Crous P."/>
            <person name="Grigoriev I."/>
        </authorList>
    </citation>
    <scope>NUCLEOTIDE SEQUENCE</scope>
    <source>
        <strain evidence="3">CBS 279.74</strain>
    </source>
</reference>
<feature type="region of interest" description="Disordered" evidence="1">
    <location>
        <begin position="554"/>
        <end position="646"/>
    </location>
</feature>
<proteinExistence type="predicted"/>
<feature type="compositionally biased region" description="Basic and acidic residues" evidence="1">
    <location>
        <begin position="631"/>
        <end position="646"/>
    </location>
</feature>
<evidence type="ECO:0000259" key="2">
    <source>
        <dbReference type="Pfam" id="PF09994"/>
    </source>
</evidence>
<dbReference type="InterPro" id="IPR018712">
    <property type="entry name" value="Tle1-like_cat"/>
</dbReference>
<dbReference type="SUPFAM" id="SSF53474">
    <property type="entry name" value="alpha/beta-Hydrolases"/>
    <property type="match status" value="1"/>
</dbReference>
<dbReference type="AlphaFoldDB" id="A0A6G1KI52"/>